<comment type="caution">
    <text evidence="1">The sequence shown here is derived from an EMBL/GenBank/DDBJ whole genome shotgun (WGS) entry which is preliminary data.</text>
</comment>
<evidence type="ECO:0000313" key="2">
    <source>
        <dbReference type="Proteomes" id="UP001239213"/>
    </source>
</evidence>
<gene>
    <name evidence="1" type="ORF">CCUS01_07578</name>
</gene>
<reference evidence="1" key="1">
    <citation type="submission" date="2016-11" db="EMBL/GenBank/DDBJ databases">
        <title>The genome sequence of Colletotrichum cuscutae.</title>
        <authorList>
            <person name="Baroncelli R."/>
        </authorList>
    </citation>
    <scope>NUCLEOTIDE SEQUENCE</scope>
    <source>
        <strain evidence="1">IMI 304802</strain>
    </source>
</reference>
<evidence type="ECO:0000313" key="1">
    <source>
        <dbReference type="EMBL" id="KAK1465460.1"/>
    </source>
</evidence>
<accession>A0AAI9UVC3</accession>
<dbReference type="AlphaFoldDB" id="A0AAI9UVC3"/>
<keyword evidence="2" id="KW-1185">Reference proteome</keyword>
<name>A0AAI9UVC3_9PEZI</name>
<organism evidence="1 2">
    <name type="scientific">Colletotrichum cuscutae</name>
    <dbReference type="NCBI Taxonomy" id="1209917"/>
    <lineage>
        <taxon>Eukaryota</taxon>
        <taxon>Fungi</taxon>
        <taxon>Dikarya</taxon>
        <taxon>Ascomycota</taxon>
        <taxon>Pezizomycotina</taxon>
        <taxon>Sordariomycetes</taxon>
        <taxon>Hypocreomycetidae</taxon>
        <taxon>Glomerellales</taxon>
        <taxon>Glomerellaceae</taxon>
        <taxon>Colletotrichum</taxon>
        <taxon>Colletotrichum acutatum species complex</taxon>
    </lineage>
</organism>
<dbReference type="EMBL" id="MPDP01000262">
    <property type="protein sequence ID" value="KAK1465460.1"/>
    <property type="molecule type" value="Genomic_DNA"/>
</dbReference>
<proteinExistence type="predicted"/>
<dbReference type="Proteomes" id="UP001239213">
    <property type="component" value="Unassembled WGS sequence"/>
</dbReference>
<protein>
    <submittedName>
        <fullName evidence="1">Uncharacterized protein</fullName>
    </submittedName>
</protein>
<sequence length="135" mass="15314">MALLPGPAEISRYMWRTHRRLDRVCISNEASISRLSCVDMYETCTEAGEDKVEQNLKGVLTWLIMSHPRLSTDCDRRTRYAGCLAKLSKRRSRKKFPALVLRRAISSAPTPRCSLSDVLAVFAELVSRARSTRQA</sequence>